<dbReference type="PANTHER" id="PTHR30634:SF16">
    <property type="entry name" value="OUTER-MEMBRANE LIPOPROTEIN LOLB"/>
    <property type="match status" value="1"/>
</dbReference>
<dbReference type="Proteomes" id="UP000501623">
    <property type="component" value="Chromosome"/>
</dbReference>
<dbReference type="PANTHER" id="PTHR30634">
    <property type="entry name" value="OUTER MEMBRANE LOLAB LIPOPROTEIN INSERTION APPARATUS"/>
    <property type="match status" value="1"/>
</dbReference>
<accession>A0A6M6BJJ1</accession>
<evidence type="ECO:0000259" key="1">
    <source>
        <dbReference type="SMART" id="SM00327"/>
    </source>
</evidence>
<dbReference type="Gene3D" id="3.40.50.410">
    <property type="entry name" value="von Willebrand factor, type A domain"/>
    <property type="match status" value="1"/>
</dbReference>
<feature type="domain" description="VWFA" evidence="1">
    <location>
        <begin position="222"/>
        <end position="381"/>
    </location>
</feature>
<dbReference type="InterPro" id="IPR050458">
    <property type="entry name" value="LolB"/>
</dbReference>
<dbReference type="CDD" id="cd01462">
    <property type="entry name" value="VWA_YIEM_type"/>
    <property type="match status" value="1"/>
</dbReference>
<proteinExistence type="predicted"/>
<gene>
    <name evidence="2" type="ORF">HMJ29_18130</name>
</gene>
<dbReference type="AlphaFoldDB" id="A0A6M6BJJ1"/>
<sequence>MRVIADNLVTWNYSRYIILVSLSSSSAARWKLVLGSPADAANEIPLSPDYGRMDEVLTALYGTGDGERKAGLGGSAPRVSRWLGDIRTYFSSSVVAVMQQDAMDRLGLQQLLLEPEILRTVQADVHLVGTLMALSRVMPQKVKHTAREVVGKVVHELEQKLANPLRQAVQGALSRAVRNPRPRYAEINWAATIRANLKHYQPAYKTVVPEKLIGYGRRGQALKEIVLCVDQSGSMASSVVYAGVFGAVLASIKAVKTHMVVFDTAVANLSENLQDPVDLLFGVQLGGGTDINLALTYCQQLITRPTDTILVLISDLYEGGNEREMLKRAASLKATGVTVVALLALSDDGAPSFDRRMAEKLAALGLPSFACTPAQFPELMAAAIQGQELKGSYGQA</sequence>
<dbReference type="InterPro" id="IPR008912">
    <property type="entry name" value="Uncharacterised_CoxE"/>
</dbReference>
<protein>
    <submittedName>
        <fullName evidence="2">VWA domain-containing protein</fullName>
    </submittedName>
</protein>
<dbReference type="Pfam" id="PF05762">
    <property type="entry name" value="VWA_CoxE"/>
    <property type="match status" value="1"/>
</dbReference>
<name>A0A6M6BJJ1_9BACT</name>
<evidence type="ECO:0000313" key="2">
    <source>
        <dbReference type="EMBL" id="QJX48731.1"/>
    </source>
</evidence>
<dbReference type="InterPro" id="IPR002035">
    <property type="entry name" value="VWF_A"/>
</dbReference>
<evidence type="ECO:0000313" key="3">
    <source>
        <dbReference type="Proteomes" id="UP000501623"/>
    </source>
</evidence>
<organism evidence="2 3">
    <name type="scientific">Hymenobacter taeanensis</name>
    <dbReference type="NCBI Taxonomy" id="2735321"/>
    <lineage>
        <taxon>Bacteria</taxon>
        <taxon>Pseudomonadati</taxon>
        <taxon>Bacteroidota</taxon>
        <taxon>Cytophagia</taxon>
        <taxon>Cytophagales</taxon>
        <taxon>Hymenobacteraceae</taxon>
        <taxon>Hymenobacter</taxon>
    </lineage>
</organism>
<dbReference type="SMART" id="SM00327">
    <property type="entry name" value="VWA"/>
    <property type="match status" value="1"/>
</dbReference>
<dbReference type="EMBL" id="CP053538">
    <property type="protein sequence ID" value="QJX48731.1"/>
    <property type="molecule type" value="Genomic_DNA"/>
</dbReference>
<reference evidence="2 3" key="1">
    <citation type="submission" date="2020-05" db="EMBL/GenBank/DDBJ databases">
        <title>Complete genome sequence of Hymenobacter sp. TS19 in Coasted Sand Dune.</title>
        <authorList>
            <person name="Lee J.-H."/>
            <person name="Jung J.-H."/>
            <person name="Jeong S."/>
            <person name="Zhao L."/>
            <person name="Kim M.-K."/>
            <person name="Seo H.-S."/>
            <person name="Lim S."/>
        </authorList>
    </citation>
    <scope>NUCLEOTIDE SEQUENCE [LARGE SCALE GENOMIC DNA]</scope>
    <source>
        <strain evidence="2 3">TS19</strain>
    </source>
</reference>
<dbReference type="SUPFAM" id="SSF53300">
    <property type="entry name" value="vWA-like"/>
    <property type="match status" value="1"/>
</dbReference>
<dbReference type="KEGG" id="hts:HMJ29_18130"/>
<dbReference type="InterPro" id="IPR036465">
    <property type="entry name" value="vWFA_dom_sf"/>
</dbReference>
<keyword evidence="3" id="KW-1185">Reference proteome</keyword>